<dbReference type="EMBL" id="UFQT01001536">
    <property type="protein sequence ID" value="SSX30951.1"/>
    <property type="molecule type" value="Genomic_DNA"/>
</dbReference>
<accession>A0A336MMV5</accession>
<proteinExistence type="predicted"/>
<feature type="compositionally biased region" description="Low complexity" evidence="5">
    <location>
        <begin position="539"/>
        <end position="549"/>
    </location>
</feature>
<feature type="region of interest" description="Disordered" evidence="5">
    <location>
        <begin position="406"/>
        <end position="432"/>
    </location>
</feature>
<protein>
    <submittedName>
        <fullName evidence="8">CSON003100 protein</fullName>
    </submittedName>
</protein>
<gene>
    <name evidence="8" type="primary">CSON003100</name>
</gene>
<name>A0A336MMV5_CULSO</name>
<evidence type="ECO:0000256" key="3">
    <source>
        <dbReference type="ARBA" id="ARBA00023212"/>
    </source>
</evidence>
<feature type="compositionally biased region" description="Basic and acidic residues" evidence="5">
    <location>
        <begin position="108"/>
        <end position="125"/>
    </location>
</feature>
<feature type="compositionally biased region" description="Polar residues" evidence="5">
    <location>
        <begin position="223"/>
        <end position="235"/>
    </location>
</feature>
<evidence type="ECO:0000313" key="8">
    <source>
        <dbReference type="EMBL" id="SSX30951.1"/>
    </source>
</evidence>
<evidence type="ECO:0000256" key="1">
    <source>
        <dbReference type="ARBA" id="ARBA00004300"/>
    </source>
</evidence>
<feature type="region of interest" description="Disordered" evidence="5">
    <location>
        <begin position="215"/>
        <end position="235"/>
    </location>
</feature>
<evidence type="ECO:0000256" key="2">
    <source>
        <dbReference type="ARBA" id="ARBA00022490"/>
    </source>
</evidence>
<feature type="compositionally biased region" description="Basic and acidic residues" evidence="5">
    <location>
        <begin position="550"/>
        <end position="560"/>
    </location>
</feature>
<feature type="region of interest" description="Disordered" evidence="5">
    <location>
        <begin position="525"/>
        <end position="604"/>
    </location>
</feature>
<evidence type="ECO:0000313" key="7">
    <source>
        <dbReference type="EMBL" id="SSX11383.1"/>
    </source>
</evidence>
<feature type="compositionally biased region" description="Polar residues" evidence="5">
    <location>
        <begin position="561"/>
        <end position="596"/>
    </location>
</feature>
<dbReference type="AlphaFoldDB" id="A0A336MMV5"/>
<organism evidence="8">
    <name type="scientific">Culicoides sonorensis</name>
    <name type="common">Biting midge</name>
    <dbReference type="NCBI Taxonomy" id="179676"/>
    <lineage>
        <taxon>Eukaryota</taxon>
        <taxon>Metazoa</taxon>
        <taxon>Ecdysozoa</taxon>
        <taxon>Arthropoda</taxon>
        <taxon>Hexapoda</taxon>
        <taxon>Insecta</taxon>
        <taxon>Pterygota</taxon>
        <taxon>Neoptera</taxon>
        <taxon>Endopterygota</taxon>
        <taxon>Diptera</taxon>
        <taxon>Nematocera</taxon>
        <taxon>Chironomoidea</taxon>
        <taxon>Ceratopogonidae</taxon>
        <taxon>Ceratopogoninae</taxon>
        <taxon>Culicoides</taxon>
        <taxon>Monoculicoides</taxon>
    </lineage>
</organism>
<feature type="region of interest" description="Disordered" evidence="5">
    <location>
        <begin position="444"/>
        <end position="477"/>
    </location>
</feature>
<reference evidence="7" key="1">
    <citation type="submission" date="2018-04" db="EMBL/GenBank/DDBJ databases">
        <authorList>
            <person name="Go L.Y."/>
            <person name="Mitchell J.A."/>
        </authorList>
    </citation>
    <scope>NUCLEOTIDE SEQUENCE</scope>
    <source>
        <tissue evidence="7">Whole organism</tissue>
    </source>
</reference>
<dbReference type="GO" id="GO:0005813">
    <property type="term" value="C:centrosome"/>
    <property type="evidence" value="ECO:0007669"/>
    <property type="project" value="UniProtKB-SubCell"/>
</dbReference>
<feature type="coiled-coil region" evidence="4">
    <location>
        <begin position="932"/>
        <end position="959"/>
    </location>
</feature>
<feature type="region of interest" description="Disordered" evidence="5">
    <location>
        <begin position="108"/>
        <end position="127"/>
    </location>
</feature>
<dbReference type="OMA" id="GMVNTCE"/>
<keyword evidence="2" id="KW-0963">Cytoplasm</keyword>
<dbReference type="VEuPathDB" id="VectorBase:CSON003100"/>
<dbReference type="EMBL" id="UFQS01001536">
    <property type="protein sequence ID" value="SSX11383.1"/>
    <property type="molecule type" value="Genomic_DNA"/>
</dbReference>
<comment type="subcellular location">
    <subcellularLocation>
        <location evidence="1">Cytoplasm</location>
        <location evidence="1">Cytoskeleton</location>
        <location evidence="1">Microtubule organizing center</location>
        <location evidence="1">Centrosome</location>
    </subcellularLocation>
</comment>
<dbReference type="InterPro" id="IPR029299">
    <property type="entry name" value="ALMS_motif"/>
</dbReference>
<feature type="compositionally biased region" description="Polar residues" evidence="5">
    <location>
        <begin position="412"/>
        <end position="423"/>
    </location>
</feature>
<dbReference type="Pfam" id="PF15309">
    <property type="entry name" value="ALMS_motif"/>
    <property type="match status" value="1"/>
</dbReference>
<evidence type="ECO:0000259" key="6">
    <source>
        <dbReference type="Pfam" id="PF15309"/>
    </source>
</evidence>
<evidence type="ECO:0000256" key="4">
    <source>
        <dbReference type="SAM" id="Coils"/>
    </source>
</evidence>
<evidence type="ECO:0000256" key="5">
    <source>
        <dbReference type="SAM" id="MobiDB-lite"/>
    </source>
</evidence>
<feature type="compositionally biased region" description="Basic and acidic residues" evidence="5">
    <location>
        <begin position="525"/>
        <end position="538"/>
    </location>
</feature>
<sequence length="1046" mass="120080">MKKTGSNEYLSSATIDYYNRFGSNRSFKKFLRIPKTLQSNKSCSDSSINEKCEFQEPEADFSRSLNNLKIIKQKYAKRSPHESKVTFEPALNSDDESEVSEYKELVKVKSSKKDEASQDNEKKESCTMTDLPFDNKKVNLNIQSTIEIKLPEQQTKQLMKNNNEEPDVKEALAKNPVQFYLPTAKILYCAETQTPQKPETLQNEEFITPKLKAIESTSRIDDSQTSPNESVTSKGQRLEWDSLADVGYNQVFNSDQAGSQNTVTKTIKTILERKDLLSDEKIVSLKTPITDKLPKCEKQTGRRRSLNFNENWLEVYTKYKNKYSDSKNFCPDAQSTPMEQIEARFTERCVQTSIKDFESKSIQVESLDEEENLKKPAMISLTENPSNIDNTLDSGSFVYIAGSPTKEKIKSHQTSPSKVSTENLVDGNQCKSKTQRSLTNIFESSSISKQHTSEVNSTVSSRNNSSSTESSSKDEKTTMLDEELKMAFTLMNSVLESKTMSNQMKKSLVNKIMQRIIELKISDQDSQKIDDSARENSKENSNSTSNTMEKSNESHSHKETTISSESNTYATSTNTARSKSNSIETSRKSVSIANSDDSTKSQKTDKIKQILVDNFVKDQLKPMTHSEVDYENHKHSLKSKSNATETSTLKSDQPVIKKKVKQLFHIEKEIERLLKLKEKMQIELNNKPMEPEKIYENIEDLRKLMRKNSETSEKNERARLCTPSSDKNLTNELLHRKEEFVGLYENQRGKLYESGDPTDIVYTRPYSNRMVSDSKDKPGSISDKFRIRSRPTSISSSEVLSSRSISVPIGNTITNTSTHQYDMQILSNKFSKAIETQTTDSLKRGMPIFYTKVKDSQKTVIYDKTKQSKQIQTSWPEAIAYSITFEESNKTKYSANKNENKNENDPPLEKVRTLTEYLNEKQPRTLKAMHQRNECIKELRRLRQLRNDQRQKLLLLTSESSLKEKIKNLPPPPLAQKRLFSTRALKLHSLKMYQNLPEKQKEREIDMINNLKRKNRVLKDLFNRNLQRKVLKGETDVSYSVNLFIN</sequence>
<keyword evidence="4" id="KW-0175">Coiled coil</keyword>
<reference evidence="8" key="2">
    <citation type="submission" date="2018-07" db="EMBL/GenBank/DDBJ databases">
        <authorList>
            <person name="Quirk P.G."/>
            <person name="Krulwich T.A."/>
        </authorList>
    </citation>
    <scope>NUCLEOTIDE SEQUENCE</scope>
</reference>
<keyword evidence="3" id="KW-0206">Cytoskeleton</keyword>
<feature type="domain" description="ALMS motif" evidence="6">
    <location>
        <begin position="913"/>
        <end position="1033"/>
    </location>
</feature>
<feature type="compositionally biased region" description="Polar residues" evidence="5">
    <location>
        <begin position="639"/>
        <end position="650"/>
    </location>
</feature>
<feature type="compositionally biased region" description="Low complexity" evidence="5">
    <location>
        <begin position="453"/>
        <end position="470"/>
    </location>
</feature>
<feature type="region of interest" description="Disordered" evidence="5">
    <location>
        <begin position="626"/>
        <end position="650"/>
    </location>
</feature>